<dbReference type="VEuPathDB" id="CryptoDB:Vbra_13939"/>
<dbReference type="OrthoDB" id="2150942at2759"/>
<sequence>MAIPHQRFFSEYHGHKISDLTLLYDSLKAQMPPTQPHRFIWFAGDSSLDNKHWLMEPRQPATNGYENILQPPLCRPDVAFHLNNIIAHERHQAAPTTPTSVCINCAVEESTLGARNGSHLLKHDMFIRDRIRPNDILVVSVGGNDIALRPTFSTIFNLLMLMGFQSPESIGRCSSPGGAWGLSHFVRMFRDDTRRYIMKVIERVRPAMVIVCMIYFPDEQKTGSWADGTLAALGYNGRPEKLQAAIRKVYELATCAISGTIEGTLVVPLPFFAVLDGKDTSLYVDRVEPSGRGGERMARTIWETIKANTRT</sequence>
<dbReference type="OMA" id="VAFWLNH"/>
<proteinExistence type="predicted"/>
<gene>
    <name evidence="1" type="ORF">Vbra_13939</name>
</gene>
<protein>
    <recommendedName>
        <fullName evidence="3">SGNH hydrolase-type esterase domain-containing protein</fullName>
    </recommendedName>
</protein>
<dbReference type="Gene3D" id="3.40.50.1110">
    <property type="entry name" value="SGNH hydrolase"/>
    <property type="match status" value="1"/>
</dbReference>
<accession>A0A0G4EXV6</accession>
<dbReference type="Proteomes" id="UP000041254">
    <property type="component" value="Unassembled WGS sequence"/>
</dbReference>
<dbReference type="AlphaFoldDB" id="A0A0G4EXV6"/>
<dbReference type="SUPFAM" id="SSF52266">
    <property type="entry name" value="SGNH hydrolase"/>
    <property type="match status" value="1"/>
</dbReference>
<dbReference type="InParanoid" id="A0A0G4EXV6"/>
<dbReference type="InterPro" id="IPR036514">
    <property type="entry name" value="SGNH_hydro_sf"/>
</dbReference>
<keyword evidence="2" id="KW-1185">Reference proteome</keyword>
<name>A0A0G4EXV6_VITBC</name>
<organism evidence="1 2">
    <name type="scientific">Vitrella brassicaformis (strain CCMP3155)</name>
    <dbReference type="NCBI Taxonomy" id="1169540"/>
    <lineage>
        <taxon>Eukaryota</taxon>
        <taxon>Sar</taxon>
        <taxon>Alveolata</taxon>
        <taxon>Colpodellida</taxon>
        <taxon>Vitrellaceae</taxon>
        <taxon>Vitrella</taxon>
    </lineage>
</organism>
<evidence type="ECO:0008006" key="3">
    <source>
        <dbReference type="Google" id="ProtNLM"/>
    </source>
</evidence>
<evidence type="ECO:0000313" key="2">
    <source>
        <dbReference type="Proteomes" id="UP000041254"/>
    </source>
</evidence>
<reference evidence="1 2" key="1">
    <citation type="submission" date="2014-11" db="EMBL/GenBank/DDBJ databases">
        <authorList>
            <person name="Zhu J."/>
            <person name="Qi W."/>
            <person name="Song R."/>
        </authorList>
    </citation>
    <scope>NUCLEOTIDE SEQUENCE [LARGE SCALE GENOMIC DNA]</scope>
</reference>
<dbReference type="EMBL" id="CDMY01000344">
    <property type="protein sequence ID" value="CEM03551.1"/>
    <property type="molecule type" value="Genomic_DNA"/>
</dbReference>
<dbReference type="PhylomeDB" id="A0A0G4EXV6"/>
<evidence type="ECO:0000313" key="1">
    <source>
        <dbReference type="EMBL" id="CEM03551.1"/>
    </source>
</evidence>